<name>A0AAU8Q6G7_DESK7</name>
<dbReference type="Proteomes" id="UP000009229">
    <property type="component" value="Chromosome"/>
</dbReference>
<evidence type="ECO:0000256" key="1">
    <source>
        <dbReference type="SAM" id="MobiDB-lite"/>
    </source>
</evidence>
<dbReference type="Gene3D" id="3.40.50.2000">
    <property type="entry name" value="Glycogen Phosphorylase B"/>
    <property type="match status" value="1"/>
</dbReference>
<dbReference type="InterPro" id="IPR007345">
    <property type="entry name" value="Polysacch_pyruvyl_Trfase"/>
</dbReference>
<evidence type="ECO:0000313" key="3">
    <source>
        <dbReference type="EMBL" id="AEG16858.1"/>
    </source>
</evidence>
<organism evidence="3 4">
    <name type="scientific">Desulfofundulus kuznetsovii (strain DSM 6115 / VKM B-1805 / 17)</name>
    <name type="common">Desulfotomaculum kuznetsovii</name>
    <dbReference type="NCBI Taxonomy" id="760568"/>
    <lineage>
        <taxon>Bacteria</taxon>
        <taxon>Bacillati</taxon>
        <taxon>Bacillota</taxon>
        <taxon>Clostridia</taxon>
        <taxon>Eubacteriales</taxon>
        <taxon>Peptococcaceae</taxon>
        <taxon>Desulfofundulus</taxon>
    </lineage>
</organism>
<dbReference type="PANTHER" id="PTHR36836:SF1">
    <property type="entry name" value="COLANIC ACID BIOSYNTHESIS PROTEIN WCAK"/>
    <property type="match status" value="1"/>
</dbReference>
<reference evidence="4" key="1">
    <citation type="submission" date="2011-05" db="EMBL/GenBank/DDBJ databases">
        <title>Complete sequence of Desulfotomaculum kuznetsovii DSM 6115.</title>
        <authorList>
            <person name="Lucas S."/>
            <person name="Han J."/>
            <person name="Lapidus A."/>
            <person name="Cheng J.-F."/>
            <person name="Goodwin L."/>
            <person name="Pitluck S."/>
            <person name="Peters L."/>
            <person name="Mikhailova N."/>
            <person name="Lu M."/>
            <person name="Saunders E."/>
            <person name="Han C."/>
            <person name="Tapia R."/>
            <person name="Land M."/>
            <person name="Hauser L."/>
            <person name="Kyrpides N."/>
            <person name="Ivanova N."/>
            <person name="Pagani I."/>
            <person name="Nazina T."/>
            <person name="Ivanova A."/>
            <person name="Parshina S."/>
            <person name="Kuever J."/>
            <person name="Muyzer G."/>
            <person name="Plugge C."/>
            <person name="Stams A."/>
            <person name="Woyke T."/>
        </authorList>
    </citation>
    <scope>NUCLEOTIDE SEQUENCE [LARGE SCALE GENOMIC DNA]</scope>
    <source>
        <strain evidence="4">DSM 6115 / VKM B-1805 / 17</strain>
    </source>
</reference>
<dbReference type="GO" id="GO:0016740">
    <property type="term" value="F:transferase activity"/>
    <property type="evidence" value="ECO:0007669"/>
    <property type="project" value="UniProtKB-KW"/>
</dbReference>
<accession>A0AAU8Q6G7</accession>
<keyword evidence="3" id="KW-0808">Transferase</keyword>
<dbReference type="Pfam" id="PF04230">
    <property type="entry name" value="PS_pyruv_trans"/>
    <property type="match status" value="1"/>
</dbReference>
<dbReference type="AlphaFoldDB" id="A0AAU8Q6G7"/>
<proteinExistence type="predicted"/>
<keyword evidence="4" id="KW-1185">Reference proteome</keyword>
<feature type="compositionally biased region" description="Gly residues" evidence="1">
    <location>
        <begin position="229"/>
        <end position="238"/>
    </location>
</feature>
<dbReference type="RefSeq" id="WP_013824364.1">
    <property type="nucleotide sequence ID" value="NC_015573.1"/>
</dbReference>
<dbReference type="KEGG" id="dku:Desku_3374"/>
<dbReference type="EMBL" id="CP002770">
    <property type="protein sequence ID" value="AEG16858.1"/>
    <property type="molecule type" value="Genomic_DNA"/>
</dbReference>
<sequence length="425" mass="45064">MAAGKGPVVAISGYYGFDNLGDEAVLYSLLEALREVCPTVRPVVLSHAPERTSALYGVEAVNRWRIGEVYRALTRADLLLSGGGSLLQDVTGLKSLVYYLGVVWLARRLGKPVVFYAQGIGPVKSKTGRLLMRLVANDVQLITVRDENSARDLAEMGVTRPPVEVTADPVLGLDPARADREKGMEILERTGVFEPSAGRDGRDNQPGSTPSPGEACSAGNPHPLVGAGPALGEGGGRGSTTAPVVGVSVREWPGFGGEQQRVLARVCDDLCHRGYRVLFIPLQYPEDLAVSREVTAMMRERAAVLDRGLTVGEAVSLVACLDLLVGMRLHALILAAVMGVPPVGISYDPKVDRFLEQLGLQPAGQANGLEYAALSRAVDEVLADPAGFRASLARMVGPLRERARATARLAGALMEVGGRKSEVGS</sequence>
<protein>
    <submittedName>
        <fullName evidence="3">Polysaccharide pyruvyl transferase CsaB</fullName>
    </submittedName>
</protein>
<dbReference type="PANTHER" id="PTHR36836">
    <property type="entry name" value="COLANIC ACID BIOSYNTHESIS PROTEIN WCAK"/>
    <property type="match status" value="1"/>
</dbReference>
<feature type="domain" description="Polysaccharide pyruvyl transferase" evidence="2">
    <location>
        <begin position="19"/>
        <end position="349"/>
    </location>
</feature>
<evidence type="ECO:0000313" key="4">
    <source>
        <dbReference type="Proteomes" id="UP000009229"/>
    </source>
</evidence>
<evidence type="ECO:0000259" key="2">
    <source>
        <dbReference type="Pfam" id="PF04230"/>
    </source>
</evidence>
<gene>
    <name evidence="3" type="ordered locus">Desku_3374</name>
</gene>
<dbReference type="SUPFAM" id="SSF53756">
    <property type="entry name" value="UDP-Glycosyltransferase/glycogen phosphorylase"/>
    <property type="match status" value="1"/>
</dbReference>
<feature type="region of interest" description="Disordered" evidence="1">
    <location>
        <begin position="189"/>
        <end position="242"/>
    </location>
</feature>